<evidence type="ECO:0000256" key="5">
    <source>
        <dbReference type="ARBA" id="ARBA00022729"/>
    </source>
</evidence>
<dbReference type="InterPro" id="IPR003443">
    <property type="entry name" value="IL-15/IL-21_fam"/>
</dbReference>
<keyword evidence="4" id="KW-0964">Secreted</keyword>
<keyword evidence="6" id="KW-1015">Disulfide bond</keyword>
<dbReference type="GO" id="GO:0005125">
    <property type="term" value="F:cytokine activity"/>
    <property type="evidence" value="ECO:0007669"/>
    <property type="project" value="UniProtKB-KW"/>
</dbReference>
<comment type="subcellular location">
    <subcellularLocation>
        <location evidence="1">Secreted</location>
    </subcellularLocation>
</comment>
<keyword evidence="8" id="KW-0472">Membrane</keyword>
<evidence type="ECO:0000256" key="2">
    <source>
        <dbReference type="ARBA" id="ARBA00006050"/>
    </source>
</evidence>
<dbReference type="EMBL" id="MG952910">
    <property type="protein sequence ID" value="QBS13675.1"/>
    <property type="molecule type" value="mRNA"/>
</dbReference>
<keyword evidence="3 7" id="KW-0202">Cytokine</keyword>
<gene>
    <name evidence="9" type="primary">IL15</name>
</gene>
<dbReference type="PANTHER" id="PTHR14356">
    <property type="entry name" value="INTERLEUKIN-15-RELATED"/>
    <property type="match status" value="1"/>
</dbReference>
<dbReference type="GO" id="GO:0001819">
    <property type="term" value="P:positive regulation of cytokine production"/>
    <property type="evidence" value="ECO:0007669"/>
    <property type="project" value="TreeGrafter"/>
</dbReference>
<evidence type="ECO:0000256" key="7">
    <source>
        <dbReference type="RuleBase" id="RU003453"/>
    </source>
</evidence>
<name>A0A856EBW2_PLEAT</name>
<accession>A0A856EBW2</accession>
<proteinExistence type="evidence at transcript level"/>
<dbReference type="Pfam" id="PF02372">
    <property type="entry name" value="IL15"/>
    <property type="match status" value="1"/>
</dbReference>
<reference evidence="9" key="1">
    <citation type="submission" date="2018-02" db="EMBL/GenBank/DDBJ databases">
        <title>Transcriptome profiling of ayu tissues, such as Heart, liver, spleen, gill, kidney, skin, muscle, intestine, and brain.</title>
        <authorList>
            <person name="Lu X."/>
            <person name="Chen J."/>
        </authorList>
    </citation>
    <scope>NUCLEOTIDE SEQUENCE</scope>
</reference>
<dbReference type="GO" id="GO:0042102">
    <property type="term" value="P:positive regulation of T cell proliferation"/>
    <property type="evidence" value="ECO:0007669"/>
    <property type="project" value="TreeGrafter"/>
</dbReference>
<protein>
    <recommendedName>
        <fullName evidence="7">Interleukin</fullName>
    </recommendedName>
</protein>
<dbReference type="InterPro" id="IPR009079">
    <property type="entry name" value="4_helix_cytokine-like_core"/>
</dbReference>
<evidence type="ECO:0000256" key="4">
    <source>
        <dbReference type="ARBA" id="ARBA00022525"/>
    </source>
</evidence>
<keyword evidence="8" id="KW-0812">Transmembrane</keyword>
<organism evidence="9">
    <name type="scientific">Plecoglossus altivelis</name>
    <name type="common">Ayu sweetfish</name>
    <name type="synonym">Salmo altivelis</name>
    <dbReference type="NCBI Taxonomy" id="61084"/>
    <lineage>
        <taxon>Eukaryota</taxon>
        <taxon>Metazoa</taxon>
        <taxon>Chordata</taxon>
        <taxon>Craniata</taxon>
        <taxon>Vertebrata</taxon>
        <taxon>Euteleostomi</taxon>
        <taxon>Actinopterygii</taxon>
        <taxon>Neopterygii</taxon>
        <taxon>Teleostei</taxon>
        <taxon>Stomiati</taxon>
        <taxon>Osmeriformes</taxon>
        <taxon>Plecoglossus</taxon>
    </lineage>
</organism>
<evidence type="ECO:0000256" key="8">
    <source>
        <dbReference type="SAM" id="Phobius"/>
    </source>
</evidence>
<keyword evidence="8" id="KW-1133">Transmembrane helix</keyword>
<evidence type="ECO:0000256" key="6">
    <source>
        <dbReference type="ARBA" id="ARBA00023157"/>
    </source>
</evidence>
<dbReference type="PANTHER" id="PTHR14356:SF3">
    <property type="entry name" value="INTERLEUKIN-15"/>
    <property type="match status" value="1"/>
</dbReference>
<dbReference type="SUPFAM" id="SSF47266">
    <property type="entry name" value="4-helical cytokines"/>
    <property type="match status" value="1"/>
</dbReference>
<dbReference type="GO" id="GO:0006955">
    <property type="term" value="P:immune response"/>
    <property type="evidence" value="ECO:0007669"/>
    <property type="project" value="InterPro"/>
</dbReference>
<dbReference type="Gene3D" id="1.20.1250.70">
    <property type="entry name" value="Interleukin-15/Interleukin-21"/>
    <property type="match status" value="1"/>
</dbReference>
<dbReference type="GO" id="GO:0042119">
    <property type="term" value="P:neutrophil activation"/>
    <property type="evidence" value="ECO:0007669"/>
    <property type="project" value="TreeGrafter"/>
</dbReference>
<keyword evidence="5" id="KW-0732">Signal</keyword>
<dbReference type="GO" id="GO:0005126">
    <property type="term" value="F:cytokine receptor binding"/>
    <property type="evidence" value="ECO:0007669"/>
    <property type="project" value="InterPro"/>
</dbReference>
<dbReference type="GO" id="GO:0050778">
    <property type="term" value="P:positive regulation of immune response"/>
    <property type="evidence" value="ECO:0007669"/>
    <property type="project" value="TreeGrafter"/>
</dbReference>
<evidence type="ECO:0000256" key="1">
    <source>
        <dbReference type="ARBA" id="ARBA00004613"/>
    </source>
</evidence>
<evidence type="ECO:0000313" key="9">
    <source>
        <dbReference type="EMBL" id="QBS13675.1"/>
    </source>
</evidence>
<evidence type="ECO:0000256" key="3">
    <source>
        <dbReference type="ARBA" id="ARBA00022514"/>
    </source>
</evidence>
<dbReference type="GO" id="GO:0005615">
    <property type="term" value="C:extracellular space"/>
    <property type="evidence" value="ECO:0007669"/>
    <property type="project" value="UniProtKB-KW"/>
</dbReference>
<feature type="transmembrane region" description="Helical" evidence="8">
    <location>
        <begin position="45"/>
        <end position="65"/>
    </location>
</feature>
<comment type="similarity">
    <text evidence="2 7">Belongs to the IL-15/IL-21 family.</text>
</comment>
<dbReference type="AlphaFoldDB" id="A0A856EBW2"/>
<sequence>MTSFLQAFFPNYTVITHFTFKKQHVETASDTALSRERGGRRRGNAALWNCIFMISIFTGLTSLPATVAEDLQNIMELQVILKETKKIIEKSDAPVYAPVFDNIPENCSDVALKCYLLELEVILQEEEMLCVTCHQSHNIRSFIEDCSSLSNLPSENCLPCESEIVNTTIFIKRLDELLKAMMSKG</sequence>